<dbReference type="Proteomes" id="UP000299102">
    <property type="component" value="Unassembled WGS sequence"/>
</dbReference>
<evidence type="ECO:0000313" key="1">
    <source>
        <dbReference type="EMBL" id="GBP48408.1"/>
    </source>
</evidence>
<evidence type="ECO:0000313" key="2">
    <source>
        <dbReference type="Proteomes" id="UP000299102"/>
    </source>
</evidence>
<keyword evidence="2" id="KW-1185">Reference proteome</keyword>
<dbReference type="EMBL" id="BGZK01000523">
    <property type="protein sequence ID" value="GBP48408.1"/>
    <property type="molecule type" value="Genomic_DNA"/>
</dbReference>
<organism evidence="1 2">
    <name type="scientific">Eumeta variegata</name>
    <name type="common">Bagworm moth</name>
    <name type="synonym">Eumeta japonica</name>
    <dbReference type="NCBI Taxonomy" id="151549"/>
    <lineage>
        <taxon>Eukaryota</taxon>
        <taxon>Metazoa</taxon>
        <taxon>Ecdysozoa</taxon>
        <taxon>Arthropoda</taxon>
        <taxon>Hexapoda</taxon>
        <taxon>Insecta</taxon>
        <taxon>Pterygota</taxon>
        <taxon>Neoptera</taxon>
        <taxon>Endopterygota</taxon>
        <taxon>Lepidoptera</taxon>
        <taxon>Glossata</taxon>
        <taxon>Ditrysia</taxon>
        <taxon>Tineoidea</taxon>
        <taxon>Psychidae</taxon>
        <taxon>Oiketicinae</taxon>
        <taxon>Eumeta</taxon>
    </lineage>
</organism>
<reference evidence="1 2" key="1">
    <citation type="journal article" date="2019" name="Commun. Biol.">
        <title>The bagworm genome reveals a unique fibroin gene that provides high tensile strength.</title>
        <authorList>
            <person name="Kono N."/>
            <person name="Nakamura H."/>
            <person name="Ohtoshi R."/>
            <person name="Tomita M."/>
            <person name="Numata K."/>
            <person name="Arakawa K."/>
        </authorList>
    </citation>
    <scope>NUCLEOTIDE SEQUENCE [LARGE SCALE GENOMIC DNA]</scope>
</reference>
<name>A0A4C1WAJ7_EUMVA</name>
<sequence length="175" mass="19431">MRVAQRRKLCRSELPANDVMSRFNAPRPFLLLLLVSISRHHDAFVSNFTTAKASNNNFVTAREAIHLAFRASRLRSGVLEGEPRDPRRQGRHAVTIAALGTRFDAFSRGKLACETLESRRSSSPLHTHNPGQVTSTLPVSRIGIECLTEGRYGPMVGGVERWRGIGDFTSYSARA</sequence>
<comment type="caution">
    <text evidence="1">The sequence shown here is derived from an EMBL/GenBank/DDBJ whole genome shotgun (WGS) entry which is preliminary data.</text>
</comment>
<proteinExistence type="predicted"/>
<accession>A0A4C1WAJ7</accession>
<dbReference type="OrthoDB" id="527990at2759"/>
<dbReference type="AlphaFoldDB" id="A0A4C1WAJ7"/>
<gene>
    <name evidence="1" type="ORF">EVAR_36842_1</name>
</gene>
<protein>
    <submittedName>
        <fullName evidence="1">Uncharacterized protein</fullName>
    </submittedName>
</protein>